<dbReference type="GO" id="GO:0070008">
    <property type="term" value="F:serine-type exopeptidase activity"/>
    <property type="evidence" value="ECO:0007669"/>
    <property type="project" value="InterPro"/>
</dbReference>
<organism evidence="7 8">
    <name type="scientific">Hibiscus syriacus</name>
    <name type="common">Rose of Sharon</name>
    <dbReference type="NCBI Taxonomy" id="106335"/>
    <lineage>
        <taxon>Eukaryota</taxon>
        <taxon>Viridiplantae</taxon>
        <taxon>Streptophyta</taxon>
        <taxon>Embryophyta</taxon>
        <taxon>Tracheophyta</taxon>
        <taxon>Spermatophyta</taxon>
        <taxon>Magnoliopsida</taxon>
        <taxon>eudicotyledons</taxon>
        <taxon>Gunneridae</taxon>
        <taxon>Pentapetalae</taxon>
        <taxon>rosids</taxon>
        <taxon>malvids</taxon>
        <taxon>Malvales</taxon>
        <taxon>Malvaceae</taxon>
        <taxon>Malvoideae</taxon>
        <taxon>Hibiscus</taxon>
    </lineage>
</organism>
<comment type="caution">
    <text evidence="7">The sequence shown here is derived from an EMBL/GenBank/DDBJ whole genome shotgun (WGS) entry which is preliminary data.</text>
</comment>
<comment type="similarity">
    <text evidence="1">Belongs to the peptidase S28 family.</text>
</comment>
<dbReference type="PANTHER" id="PTHR11010">
    <property type="entry name" value="PROTEASE S28 PRO-X CARBOXYPEPTIDASE-RELATED"/>
    <property type="match status" value="1"/>
</dbReference>
<keyword evidence="4" id="KW-0378">Hydrolase</keyword>
<dbReference type="InterPro" id="IPR036691">
    <property type="entry name" value="Endo/exonu/phosph_ase_sf"/>
</dbReference>
<dbReference type="GO" id="GO:0016301">
    <property type="term" value="F:kinase activity"/>
    <property type="evidence" value="ECO:0007669"/>
    <property type="project" value="UniProtKB-KW"/>
</dbReference>
<dbReference type="SUPFAM" id="SSF56219">
    <property type="entry name" value="DNase I-like"/>
    <property type="match status" value="1"/>
</dbReference>
<evidence type="ECO:0000256" key="2">
    <source>
        <dbReference type="ARBA" id="ARBA00022670"/>
    </source>
</evidence>
<feature type="domain" description="DUF4219" evidence="6">
    <location>
        <begin position="326"/>
        <end position="352"/>
    </location>
</feature>
<keyword evidence="2" id="KW-0645">Protease</keyword>
<reference evidence="7" key="1">
    <citation type="submission" date="2019-09" db="EMBL/GenBank/DDBJ databases">
        <title>Draft genome information of white flower Hibiscus syriacus.</title>
        <authorList>
            <person name="Kim Y.-M."/>
        </authorList>
    </citation>
    <scope>NUCLEOTIDE SEQUENCE [LARGE SCALE GENOMIC DNA]</scope>
    <source>
        <strain evidence="7">YM2019G1</strain>
    </source>
</reference>
<evidence type="ECO:0000256" key="4">
    <source>
        <dbReference type="ARBA" id="ARBA00022801"/>
    </source>
</evidence>
<dbReference type="InterPro" id="IPR008758">
    <property type="entry name" value="Peptidase_S28"/>
</dbReference>
<evidence type="ECO:0000256" key="1">
    <source>
        <dbReference type="ARBA" id="ARBA00011079"/>
    </source>
</evidence>
<dbReference type="InterPro" id="IPR025314">
    <property type="entry name" value="DUF4219"/>
</dbReference>
<gene>
    <name evidence="7" type="ORF">F3Y22_tig00110863pilonHSYRG00006</name>
</gene>
<keyword evidence="5" id="KW-0325">Glycoprotein</keyword>
<evidence type="ECO:0000259" key="6">
    <source>
        <dbReference type="Pfam" id="PF13961"/>
    </source>
</evidence>
<keyword evidence="8" id="KW-1185">Reference proteome</keyword>
<dbReference type="Pfam" id="PF13961">
    <property type="entry name" value="DUF4219"/>
    <property type="match status" value="1"/>
</dbReference>
<dbReference type="Gene3D" id="3.40.50.1820">
    <property type="entry name" value="alpha/beta hydrolase"/>
    <property type="match status" value="1"/>
</dbReference>
<dbReference type="GO" id="GO:0008239">
    <property type="term" value="F:dipeptidyl-peptidase activity"/>
    <property type="evidence" value="ECO:0007669"/>
    <property type="project" value="TreeGrafter"/>
</dbReference>
<dbReference type="Proteomes" id="UP000436088">
    <property type="component" value="Unassembled WGS sequence"/>
</dbReference>
<dbReference type="PANTHER" id="PTHR11010:SF96">
    <property type="entry name" value="LYSOSOMAL PRO-X CARBOXYPEPTIDASE-LIKE ISOFORM X1"/>
    <property type="match status" value="1"/>
</dbReference>
<dbReference type="EMBL" id="VEPZ02001141">
    <property type="protein sequence ID" value="KAE8692015.1"/>
    <property type="molecule type" value="Genomic_DNA"/>
</dbReference>
<evidence type="ECO:0000313" key="8">
    <source>
        <dbReference type="Proteomes" id="UP000436088"/>
    </source>
</evidence>
<dbReference type="AlphaFoldDB" id="A0A6A2ZM65"/>
<name>A0A6A2ZM65_HIBSY</name>
<keyword evidence="3" id="KW-0732">Signal</keyword>
<accession>A0A6A2ZM65</accession>
<dbReference type="GO" id="GO:0006508">
    <property type="term" value="P:proteolysis"/>
    <property type="evidence" value="ECO:0007669"/>
    <property type="project" value="UniProtKB-KW"/>
</dbReference>
<dbReference type="Gene3D" id="3.60.10.10">
    <property type="entry name" value="Endonuclease/exonuclease/phosphatase"/>
    <property type="match status" value="1"/>
</dbReference>
<dbReference type="Pfam" id="PF05577">
    <property type="entry name" value="Peptidase_S28"/>
    <property type="match status" value="1"/>
</dbReference>
<evidence type="ECO:0000313" key="7">
    <source>
        <dbReference type="EMBL" id="KAE8692015.1"/>
    </source>
</evidence>
<evidence type="ECO:0000256" key="5">
    <source>
        <dbReference type="ARBA" id="ARBA00023180"/>
    </source>
</evidence>
<sequence length="363" mass="41265">MFGSLWCVAQMKVVLVSKFGISRVLWKLLWFSTLVDRGDFNAILAFAKNSYLVCASVSANIHDFQDCMEDLSLFDHPFTGPFFTWSNKHQETYLAQKLDHVLVNSTWLGVFDSVVELQAPCDSYHCHALVWLHKDALVTRPKPFKFFNFWVKHNREELARIQLANLDSDLAGNNIDVELQPQSYATFQQRCVMNFKHWGGANDSAPILAYLRAEAPLDSDLTHRYYRKSIPFGSREEAFKNASTLGYFNCAQAIADYVEIIMHIKKKLNAFYSPVIVIGGSYRGIISSCKIIECPPTLPSSGIRACFEFNVVEKMTNMIHPQIPKLTKTNYGNWSIQMKALLGSQDCWDIIEDGCTEPENTTA</sequence>
<protein>
    <submittedName>
        <fullName evidence="7">LRR receptor-like serine/threonine-protein kinase ERECTA-like</fullName>
    </submittedName>
</protein>
<proteinExistence type="inferred from homology"/>
<dbReference type="InterPro" id="IPR029058">
    <property type="entry name" value="AB_hydrolase_fold"/>
</dbReference>
<evidence type="ECO:0000256" key="3">
    <source>
        <dbReference type="ARBA" id="ARBA00022729"/>
    </source>
</evidence>